<dbReference type="Pfam" id="PF00096">
    <property type="entry name" value="zf-C2H2"/>
    <property type="match status" value="2"/>
</dbReference>
<evidence type="ECO:0000259" key="8">
    <source>
        <dbReference type="PROSITE" id="PS50157"/>
    </source>
</evidence>
<dbReference type="PANTHER" id="PTHR19818">
    <property type="entry name" value="ZINC FINGER PROTEIN ZIC AND GLI"/>
    <property type="match status" value="1"/>
</dbReference>
<dbReference type="VEuPathDB" id="VectorBase:ADAC011117"/>
<evidence type="ECO:0000256" key="4">
    <source>
        <dbReference type="ARBA" id="ARBA00022833"/>
    </source>
</evidence>
<dbReference type="PANTHER" id="PTHR19818:SF139">
    <property type="entry name" value="PAIR-RULE PROTEIN ODD-PAIRED"/>
    <property type="match status" value="1"/>
</dbReference>
<feature type="domain" description="C2H2-type" evidence="8">
    <location>
        <begin position="452"/>
        <end position="480"/>
    </location>
</feature>
<name>A0A2M4CQW7_ANODA</name>
<dbReference type="PROSITE" id="PS51915">
    <property type="entry name" value="ZAD"/>
    <property type="match status" value="1"/>
</dbReference>
<dbReference type="EMBL" id="GGFL01003552">
    <property type="protein sequence ID" value="MBW67730.1"/>
    <property type="molecule type" value="Transcribed_RNA"/>
</dbReference>
<keyword evidence="3 5" id="KW-0863">Zinc-finger</keyword>
<evidence type="ECO:0000256" key="6">
    <source>
        <dbReference type="PROSITE-ProRule" id="PRU01263"/>
    </source>
</evidence>
<feature type="binding site" evidence="6">
    <location>
        <position position="55"/>
    </location>
    <ligand>
        <name>Zn(2+)</name>
        <dbReference type="ChEBI" id="CHEBI:29105"/>
    </ligand>
</feature>
<dbReference type="VEuPathDB" id="VectorBase:ADAR2_007574"/>
<dbReference type="SMART" id="SM00868">
    <property type="entry name" value="zf-AD"/>
    <property type="match status" value="1"/>
</dbReference>
<dbReference type="PROSITE" id="PS50157">
    <property type="entry name" value="ZINC_FINGER_C2H2_2"/>
    <property type="match status" value="5"/>
</dbReference>
<dbReference type="GO" id="GO:0000978">
    <property type="term" value="F:RNA polymerase II cis-regulatory region sequence-specific DNA binding"/>
    <property type="evidence" value="ECO:0007669"/>
    <property type="project" value="TreeGrafter"/>
</dbReference>
<keyword evidence="1 6" id="KW-0479">Metal-binding</keyword>
<proteinExistence type="predicted"/>
<feature type="domain" description="ZAD" evidence="9">
    <location>
        <begin position="7"/>
        <end position="82"/>
    </location>
</feature>
<feature type="domain" description="C2H2-type" evidence="8">
    <location>
        <begin position="396"/>
        <end position="423"/>
    </location>
</feature>
<dbReference type="Gene3D" id="3.40.1800.20">
    <property type="match status" value="1"/>
</dbReference>
<dbReference type="AlphaFoldDB" id="A0A2M4CQW7"/>
<sequence>MKNNFVLRCRLCLSTNQQHYSSVFDQYELDTLAKIINLCVGVNIRRNDGITQDICSSCRMEIIHFYGVRKRCISSDTVLRNERNAHRELKSCSPLNDTGTKEDAFIKIELAACETDHENDTQTGEFQYVVADDGVDHKTELTDNSLQAPVEESHLETDELEVLIYDVSELPEEGNLIGEIKVDLHESQEELGEGCLMEPEYLIETDKFQSAVNSDEDSDLPTDAQSNSLSESYAEPASEMQAQNCGDDSDILTDTQSNAPSERYAEEPSEDVLRFVCCGCKATEFNSQEELDAHRYERHQRYRIPDCVVRPFECELCYTRFFKEKQLTNHRERRLRRRKFVCISCGMGYFTSASLRRHEILCLGQEKLPCDVCGKLFRGKVSLAHHMKLHQQDKIYACTVCGKTFKSKHALPIHMVKHSAEQPFRCQICPAKFKLKQSLRNHELRHANPRPIKCDFCDEYFNNFAIRKYHRMTVHEGLDPYRCEECGISFRRKLLLKHHMEQTHGMENMGENGNLKC</sequence>
<organism evidence="10">
    <name type="scientific">Anopheles darlingi</name>
    <name type="common">Mosquito</name>
    <dbReference type="NCBI Taxonomy" id="43151"/>
    <lineage>
        <taxon>Eukaryota</taxon>
        <taxon>Metazoa</taxon>
        <taxon>Ecdysozoa</taxon>
        <taxon>Arthropoda</taxon>
        <taxon>Hexapoda</taxon>
        <taxon>Insecta</taxon>
        <taxon>Pterygota</taxon>
        <taxon>Neoptera</taxon>
        <taxon>Endopterygota</taxon>
        <taxon>Diptera</taxon>
        <taxon>Nematocera</taxon>
        <taxon>Culicoidea</taxon>
        <taxon>Culicidae</taxon>
        <taxon>Anophelinae</taxon>
        <taxon>Anopheles</taxon>
    </lineage>
</organism>
<evidence type="ECO:0000256" key="3">
    <source>
        <dbReference type="ARBA" id="ARBA00022771"/>
    </source>
</evidence>
<dbReference type="PROSITE" id="PS00028">
    <property type="entry name" value="ZINC_FINGER_C2H2_1"/>
    <property type="match status" value="5"/>
</dbReference>
<dbReference type="InterPro" id="IPR013087">
    <property type="entry name" value="Znf_C2H2_type"/>
</dbReference>
<evidence type="ECO:0000256" key="1">
    <source>
        <dbReference type="ARBA" id="ARBA00022723"/>
    </source>
</evidence>
<dbReference type="GO" id="GO:0000981">
    <property type="term" value="F:DNA-binding transcription factor activity, RNA polymerase II-specific"/>
    <property type="evidence" value="ECO:0007669"/>
    <property type="project" value="TreeGrafter"/>
</dbReference>
<dbReference type="FunFam" id="3.30.160.60:FF:000100">
    <property type="entry name" value="Zinc finger 45-like"/>
    <property type="match status" value="1"/>
</dbReference>
<dbReference type="Gene3D" id="3.30.160.60">
    <property type="entry name" value="Classic Zinc Finger"/>
    <property type="match status" value="5"/>
</dbReference>
<dbReference type="InterPro" id="IPR012934">
    <property type="entry name" value="Znf_AD"/>
</dbReference>
<feature type="region of interest" description="Disordered" evidence="7">
    <location>
        <begin position="211"/>
        <end position="266"/>
    </location>
</feature>
<dbReference type="SUPFAM" id="SSF57667">
    <property type="entry name" value="beta-beta-alpha zinc fingers"/>
    <property type="match status" value="4"/>
</dbReference>
<feature type="domain" description="C2H2-type" evidence="8">
    <location>
        <begin position="481"/>
        <end position="509"/>
    </location>
</feature>
<keyword evidence="4 6" id="KW-0862">Zinc</keyword>
<evidence type="ECO:0000256" key="7">
    <source>
        <dbReference type="SAM" id="MobiDB-lite"/>
    </source>
</evidence>
<dbReference type="GO" id="GO:0008270">
    <property type="term" value="F:zinc ion binding"/>
    <property type="evidence" value="ECO:0007669"/>
    <property type="project" value="UniProtKB-UniRule"/>
</dbReference>
<feature type="binding site" evidence="6">
    <location>
        <position position="9"/>
    </location>
    <ligand>
        <name>Zn(2+)</name>
        <dbReference type="ChEBI" id="CHEBI:29105"/>
    </ligand>
</feature>
<dbReference type="SUPFAM" id="SSF57716">
    <property type="entry name" value="Glucocorticoid receptor-like (DNA-binding domain)"/>
    <property type="match status" value="1"/>
</dbReference>
<accession>A0A2M4CQW7</accession>
<reference evidence="10" key="1">
    <citation type="submission" date="2018-01" db="EMBL/GenBank/DDBJ databases">
        <title>An insight into the sialome of Amazonian anophelines.</title>
        <authorList>
            <person name="Ribeiro J.M."/>
            <person name="Scarpassa V."/>
            <person name="Calvo E."/>
        </authorList>
    </citation>
    <scope>NUCLEOTIDE SEQUENCE</scope>
</reference>
<evidence type="ECO:0000256" key="2">
    <source>
        <dbReference type="ARBA" id="ARBA00022737"/>
    </source>
</evidence>
<feature type="binding site" evidence="6">
    <location>
        <position position="58"/>
    </location>
    <ligand>
        <name>Zn(2+)</name>
        <dbReference type="ChEBI" id="CHEBI:29105"/>
    </ligand>
</feature>
<dbReference type="InterPro" id="IPR036236">
    <property type="entry name" value="Znf_C2H2_sf"/>
</dbReference>
<evidence type="ECO:0000313" key="10">
    <source>
        <dbReference type="EMBL" id="MBW67730.1"/>
    </source>
</evidence>
<dbReference type="InterPro" id="IPR050329">
    <property type="entry name" value="GLI_C2H2-zinc-finger"/>
</dbReference>
<feature type="binding site" evidence="6">
    <location>
        <position position="12"/>
    </location>
    <ligand>
        <name>Zn(2+)</name>
        <dbReference type="ChEBI" id="CHEBI:29105"/>
    </ligand>
</feature>
<dbReference type="Pfam" id="PF13894">
    <property type="entry name" value="zf-C2H2_4"/>
    <property type="match status" value="1"/>
</dbReference>
<dbReference type="GO" id="GO:0005634">
    <property type="term" value="C:nucleus"/>
    <property type="evidence" value="ECO:0007669"/>
    <property type="project" value="InterPro"/>
</dbReference>
<evidence type="ECO:0000259" key="9">
    <source>
        <dbReference type="PROSITE" id="PS51915"/>
    </source>
</evidence>
<evidence type="ECO:0000256" key="5">
    <source>
        <dbReference type="PROSITE-ProRule" id="PRU00042"/>
    </source>
</evidence>
<dbReference type="Pfam" id="PF07776">
    <property type="entry name" value="zf-AD"/>
    <property type="match status" value="1"/>
</dbReference>
<protein>
    <submittedName>
        <fullName evidence="10">Putative c2h2-type zn-finger protein</fullName>
    </submittedName>
</protein>
<dbReference type="GO" id="GO:0045944">
    <property type="term" value="P:positive regulation of transcription by RNA polymerase II"/>
    <property type="evidence" value="ECO:0007669"/>
    <property type="project" value="UniProtKB-ARBA"/>
</dbReference>
<keyword evidence="2" id="KW-0677">Repeat</keyword>
<feature type="domain" description="C2H2-type" evidence="8">
    <location>
        <begin position="424"/>
        <end position="451"/>
    </location>
</feature>
<dbReference type="SMART" id="SM00355">
    <property type="entry name" value="ZnF_C2H2"/>
    <property type="match status" value="8"/>
</dbReference>
<feature type="compositionally biased region" description="Polar residues" evidence="7">
    <location>
        <begin position="240"/>
        <end position="260"/>
    </location>
</feature>
<feature type="domain" description="C2H2-type" evidence="8">
    <location>
        <begin position="368"/>
        <end position="395"/>
    </location>
</feature>